<dbReference type="PROSITE" id="PS50930">
    <property type="entry name" value="HTH_LYTTR"/>
    <property type="match status" value="1"/>
</dbReference>
<dbReference type="SUPFAM" id="SSF52172">
    <property type="entry name" value="CheY-like"/>
    <property type="match status" value="1"/>
</dbReference>
<feature type="modified residue" description="4-aspartylphosphate" evidence="2">
    <location>
        <position position="57"/>
    </location>
</feature>
<dbReference type="PROSITE" id="PS50110">
    <property type="entry name" value="RESPONSE_REGULATORY"/>
    <property type="match status" value="1"/>
</dbReference>
<keyword evidence="6" id="KW-1185">Reference proteome</keyword>
<dbReference type="InterPro" id="IPR011006">
    <property type="entry name" value="CheY-like_superfamily"/>
</dbReference>
<dbReference type="InterPro" id="IPR007492">
    <property type="entry name" value="LytTR_DNA-bd_dom"/>
</dbReference>
<dbReference type="Gene3D" id="2.40.50.1020">
    <property type="entry name" value="LytTr DNA-binding domain"/>
    <property type="match status" value="1"/>
</dbReference>
<dbReference type="Pfam" id="PF00072">
    <property type="entry name" value="Response_reg"/>
    <property type="match status" value="1"/>
</dbReference>
<feature type="domain" description="Response regulatory" evidence="3">
    <location>
        <begin position="6"/>
        <end position="118"/>
    </location>
</feature>
<dbReference type="PANTHER" id="PTHR48111">
    <property type="entry name" value="REGULATOR OF RPOS"/>
    <property type="match status" value="1"/>
</dbReference>
<dbReference type="Proteomes" id="UP000664480">
    <property type="component" value="Unassembled WGS sequence"/>
</dbReference>
<gene>
    <name evidence="5" type="ORF">J0A69_15795</name>
</gene>
<organism evidence="5 6">
    <name type="scientific">Algoriphagus pacificus</name>
    <dbReference type="NCBI Taxonomy" id="2811234"/>
    <lineage>
        <taxon>Bacteria</taxon>
        <taxon>Pseudomonadati</taxon>
        <taxon>Bacteroidota</taxon>
        <taxon>Cytophagia</taxon>
        <taxon>Cytophagales</taxon>
        <taxon>Cyclobacteriaceae</taxon>
        <taxon>Algoriphagus</taxon>
    </lineage>
</organism>
<dbReference type="Gene3D" id="3.40.50.2300">
    <property type="match status" value="1"/>
</dbReference>
<feature type="domain" description="HTH LytTR-type" evidence="4">
    <location>
        <begin position="138"/>
        <end position="237"/>
    </location>
</feature>
<dbReference type="SMART" id="SM00448">
    <property type="entry name" value="REC"/>
    <property type="match status" value="1"/>
</dbReference>
<name>A0ABS3CII2_9BACT</name>
<evidence type="ECO:0000256" key="2">
    <source>
        <dbReference type="PROSITE-ProRule" id="PRU00169"/>
    </source>
</evidence>
<evidence type="ECO:0000259" key="3">
    <source>
        <dbReference type="PROSITE" id="PS50110"/>
    </source>
</evidence>
<dbReference type="PANTHER" id="PTHR48111:SF17">
    <property type="entry name" value="TRANSCRIPTIONAL REGULATORY PROTEIN YPDB"/>
    <property type="match status" value="1"/>
</dbReference>
<dbReference type="EMBL" id="JAFKCU010000003">
    <property type="protein sequence ID" value="MBN7816908.1"/>
    <property type="molecule type" value="Genomic_DNA"/>
</dbReference>
<dbReference type="RefSeq" id="WP_206587562.1">
    <property type="nucleotide sequence ID" value="NZ_JAFKCU010000003.1"/>
</dbReference>
<evidence type="ECO:0000256" key="1">
    <source>
        <dbReference type="ARBA" id="ARBA00023125"/>
    </source>
</evidence>
<dbReference type="SMART" id="SM00850">
    <property type="entry name" value="LytTR"/>
    <property type="match status" value="1"/>
</dbReference>
<reference evidence="5 6" key="1">
    <citation type="submission" date="2021-03" db="EMBL/GenBank/DDBJ databases">
        <title>novel species isolated from a fishpond in China.</title>
        <authorList>
            <person name="Lu H."/>
            <person name="Cai Z."/>
        </authorList>
    </citation>
    <scope>NUCLEOTIDE SEQUENCE [LARGE SCALE GENOMIC DNA]</scope>
    <source>
        <strain evidence="5 6">YJ13C</strain>
    </source>
</reference>
<protein>
    <submittedName>
        <fullName evidence="5">Response regulator transcription factor</fullName>
    </submittedName>
</protein>
<keyword evidence="2" id="KW-0597">Phosphoprotein</keyword>
<evidence type="ECO:0000259" key="4">
    <source>
        <dbReference type="PROSITE" id="PS50930"/>
    </source>
</evidence>
<dbReference type="InterPro" id="IPR001789">
    <property type="entry name" value="Sig_transdc_resp-reg_receiver"/>
</dbReference>
<dbReference type="InterPro" id="IPR039420">
    <property type="entry name" value="WalR-like"/>
</dbReference>
<accession>A0ABS3CII2</accession>
<evidence type="ECO:0000313" key="6">
    <source>
        <dbReference type="Proteomes" id="UP000664480"/>
    </source>
</evidence>
<comment type="caution">
    <text evidence="5">The sequence shown here is derived from an EMBL/GenBank/DDBJ whole genome shotgun (WGS) entry which is preliminary data.</text>
</comment>
<dbReference type="Pfam" id="PF04397">
    <property type="entry name" value="LytTR"/>
    <property type="match status" value="1"/>
</dbReference>
<sequence>MDTKLKVGLIDDEQAALDSLKEILSQFSEYELAFATKDSLEGLEKMEEGEADILILDVMMPHLGGLELAERLKNSEIPIILCSAYDKFAVSGYQIDSVYFVLKPAFYKEVAVGLKRAKERLEKNGISRPSLMDSFRIINSSGGVTGEVIHIDEIDYLEQTGNYTNIYSGKSKKVEVSSLRNAVKKFGPRNILQIHKSFAININKVKRIQYSEIILITGKSIPIGKVYRRKVDHFFGPSLF</sequence>
<keyword evidence="1" id="KW-0238">DNA-binding</keyword>
<proteinExistence type="predicted"/>
<evidence type="ECO:0000313" key="5">
    <source>
        <dbReference type="EMBL" id="MBN7816908.1"/>
    </source>
</evidence>